<keyword evidence="3" id="KW-1185">Reference proteome</keyword>
<dbReference type="Proteomes" id="UP000664203">
    <property type="component" value="Unassembled WGS sequence"/>
</dbReference>
<organism evidence="2 3">
    <name type="scientific">Alectoria fallacina</name>
    <dbReference type="NCBI Taxonomy" id="1903189"/>
    <lineage>
        <taxon>Eukaryota</taxon>
        <taxon>Fungi</taxon>
        <taxon>Dikarya</taxon>
        <taxon>Ascomycota</taxon>
        <taxon>Pezizomycotina</taxon>
        <taxon>Lecanoromycetes</taxon>
        <taxon>OSLEUM clade</taxon>
        <taxon>Lecanoromycetidae</taxon>
        <taxon>Lecanorales</taxon>
        <taxon>Lecanorineae</taxon>
        <taxon>Parmeliaceae</taxon>
        <taxon>Alectoria</taxon>
    </lineage>
</organism>
<feature type="region of interest" description="Disordered" evidence="1">
    <location>
        <begin position="36"/>
        <end position="146"/>
    </location>
</feature>
<evidence type="ECO:0000256" key="1">
    <source>
        <dbReference type="SAM" id="MobiDB-lite"/>
    </source>
</evidence>
<feature type="compositionally biased region" description="Basic and acidic residues" evidence="1">
    <location>
        <begin position="56"/>
        <end position="68"/>
    </location>
</feature>
<feature type="compositionally biased region" description="Basic and acidic residues" evidence="1">
    <location>
        <begin position="271"/>
        <end position="289"/>
    </location>
</feature>
<dbReference type="EMBL" id="CAJPDR010000147">
    <property type="protein sequence ID" value="CAF9921616.1"/>
    <property type="molecule type" value="Genomic_DNA"/>
</dbReference>
<evidence type="ECO:0000313" key="3">
    <source>
        <dbReference type="Proteomes" id="UP000664203"/>
    </source>
</evidence>
<protein>
    <submittedName>
        <fullName evidence="2">Uncharacterized protein</fullName>
    </submittedName>
</protein>
<feature type="region of interest" description="Disordered" evidence="1">
    <location>
        <begin position="161"/>
        <end position="296"/>
    </location>
</feature>
<feature type="compositionally biased region" description="Polar residues" evidence="1">
    <location>
        <begin position="114"/>
        <end position="127"/>
    </location>
</feature>
<name>A0A8H3FBI0_9LECA</name>
<comment type="caution">
    <text evidence="2">The sequence shown here is derived from an EMBL/GenBank/DDBJ whole genome shotgun (WGS) entry which is preliminary data.</text>
</comment>
<sequence length="296" mass="33222">MPARGPSPIGSASGASLYTTHETRRSTYLGAQARVSNAEDCELSRYSRNGLSEILESDRHEQDSESSRRPSRMHPGILPPASDGNESDSEYVSRVGRPIPSQANLSDHGLNPRDSISNRGSSTSDNGQIPRKISPRGNSNTDHRYAEDMYCDPRHGAHIMTIRPDVQGSISRRRLRDQEDSSNTSTPYTSEGPRTPRNHSGNAMKSRHEDYTDDYEDPFAPRGSSGRSMTSYHKKRGQDDYEDPFTPQGSSGYRMISRYDDDEDDSFEDAAELRDGYRHNREGSDDHLPKRPRRQA</sequence>
<proteinExistence type="predicted"/>
<gene>
    <name evidence="2" type="ORF">ALECFALPRED_001841</name>
</gene>
<reference evidence="2" key="1">
    <citation type="submission" date="2021-03" db="EMBL/GenBank/DDBJ databases">
        <authorList>
            <person name="Tagirdzhanova G."/>
        </authorList>
    </citation>
    <scope>NUCLEOTIDE SEQUENCE</scope>
</reference>
<feature type="compositionally biased region" description="Acidic residues" evidence="1">
    <location>
        <begin position="260"/>
        <end position="270"/>
    </location>
</feature>
<accession>A0A8H3FBI0</accession>
<dbReference type="AlphaFoldDB" id="A0A8H3FBI0"/>
<evidence type="ECO:0000313" key="2">
    <source>
        <dbReference type="EMBL" id="CAF9921616.1"/>
    </source>
</evidence>